<feature type="chain" id="PRO_5040396848" evidence="1">
    <location>
        <begin position="17"/>
        <end position="122"/>
    </location>
</feature>
<reference evidence="2 3" key="1">
    <citation type="journal article" date="2021" name="Nat. Commun.">
        <title>Genetic determinants of endophytism in the Arabidopsis root mycobiome.</title>
        <authorList>
            <person name="Mesny F."/>
            <person name="Miyauchi S."/>
            <person name="Thiergart T."/>
            <person name="Pickel B."/>
            <person name="Atanasova L."/>
            <person name="Karlsson M."/>
            <person name="Huettel B."/>
            <person name="Barry K.W."/>
            <person name="Haridas S."/>
            <person name="Chen C."/>
            <person name="Bauer D."/>
            <person name="Andreopoulos W."/>
            <person name="Pangilinan J."/>
            <person name="LaButti K."/>
            <person name="Riley R."/>
            <person name="Lipzen A."/>
            <person name="Clum A."/>
            <person name="Drula E."/>
            <person name="Henrissat B."/>
            <person name="Kohler A."/>
            <person name="Grigoriev I.V."/>
            <person name="Martin F.M."/>
            <person name="Hacquard S."/>
        </authorList>
    </citation>
    <scope>NUCLEOTIDE SEQUENCE [LARGE SCALE GENOMIC DNA]</scope>
    <source>
        <strain evidence="2 3">MPI-CAGE-CH-0241</strain>
    </source>
</reference>
<keyword evidence="1" id="KW-0732">Signal</keyword>
<feature type="signal peptide" evidence="1">
    <location>
        <begin position="1"/>
        <end position="16"/>
    </location>
</feature>
<name>A0A9P8VTM4_9HYPO</name>
<keyword evidence="3" id="KW-1185">Reference proteome</keyword>
<proteinExistence type="predicted"/>
<sequence length="122" mass="12722">MKFTIALAALASVAVASPGFSPNDMNRRTGNVFNCGNNCGRAVKAYSQGSVVAAQHVADCQSFLAVTSTHPAQTVTQTRTVPAYASPCRDKNEYVSACGCVTAVPNTVWVDACATVTVVEYA</sequence>
<organism evidence="2 3">
    <name type="scientific">Thelonectria olida</name>
    <dbReference type="NCBI Taxonomy" id="1576542"/>
    <lineage>
        <taxon>Eukaryota</taxon>
        <taxon>Fungi</taxon>
        <taxon>Dikarya</taxon>
        <taxon>Ascomycota</taxon>
        <taxon>Pezizomycotina</taxon>
        <taxon>Sordariomycetes</taxon>
        <taxon>Hypocreomycetidae</taxon>
        <taxon>Hypocreales</taxon>
        <taxon>Nectriaceae</taxon>
        <taxon>Thelonectria</taxon>
    </lineage>
</organism>
<dbReference type="EMBL" id="JAGPYM010000034">
    <property type="protein sequence ID" value="KAH6876542.1"/>
    <property type="molecule type" value="Genomic_DNA"/>
</dbReference>
<evidence type="ECO:0000256" key="1">
    <source>
        <dbReference type="SAM" id="SignalP"/>
    </source>
</evidence>
<evidence type="ECO:0000313" key="2">
    <source>
        <dbReference type="EMBL" id="KAH6876542.1"/>
    </source>
</evidence>
<comment type="caution">
    <text evidence="2">The sequence shown here is derived from an EMBL/GenBank/DDBJ whole genome shotgun (WGS) entry which is preliminary data.</text>
</comment>
<evidence type="ECO:0000313" key="3">
    <source>
        <dbReference type="Proteomes" id="UP000777438"/>
    </source>
</evidence>
<protein>
    <submittedName>
        <fullName evidence="2">Small secreted protein</fullName>
    </submittedName>
</protein>
<dbReference type="OrthoDB" id="10502595at2759"/>
<accession>A0A9P8VTM4</accession>
<dbReference type="Proteomes" id="UP000777438">
    <property type="component" value="Unassembled WGS sequence"/>
</dbReference>
<gene>
    <name evidence="2" type="ORF">B0T10DRAFT_465124</name>
</gene>
<dbReference type="AlphaFoldDB" id="A0A9P8VTM4"/>